<comment type="similarity">
    <text evidence="1">Belongs to the peptidase M4 family.</text>
</comment>
<feature type="domain" description="Peptidase M4 C-terminal" evidence="8">
    <location>
        <begin position="202"/>
        <end position="370"/>
    </location>
</feature>
<dbReference type="Proteomes" id="UP000016924">
    <property type="component" value="Unassembled WGS sequence"/>
</dbReference>
<keyword evidence="4" id="KW-0378">Hydrolase</keyword>
<evidence type="ECO:0000256" key="1">
    <source>
        <dbReference type="ARBA" id="ARBA00009388"/>
    </source>
</evidence>
<evidence type="ECO:0008006" key="11">
    <source>
        <dbReference type="Google" id="ProtNLM"/>
    </source>
</evidence>
<keyword evidence="6" id="KW-0482">Metalloprotease</keyword>
<evidence type="ECO:0000256" key="2">
    <source>
        <dbReference type="ARBA" id="ARBA00022670"/>
    </source>
</evidence>
<name>R7YPR2_CONA1</name>
<dbReference type="InterPro" id="IPR052759">
    <property type="entry name" value="Metalloprotease_M4"/>
</dbReference>
<evidence type="ECO:0000256" key="6">
    <source>
        <dbReference type="ARBA" id="ARBA00023049"/>
    </source>
</evidence>
<dbReference type="OMA" id="FCTIVPP"/>
<evidence type="ECO:0000256" key="5">
    <source>
        <dbReference type="ARBA" id="ARBA00022833"/>
    </source>
</evidence>
<dbReference type="RefSeq" id="XP_007779232.1">
    <property type="nucleotide sequence ID" value="XM_007781042.1"/>
</dbReference>
<dbReference type="GeneID" id="19900454"/>
<dbReference type="InterPro" id="IPR023612">
    <property type="entry name" value="Peptidase_M4"/>
</dbReference>
<keyword evidence="3" id="KW-0479">Metal-binding</keyword>
<dbReference type="PRINTS" id="PR00730">
    <property type="entry name" value="THERMOLYSIN"/>
</dbReference>
<protein>
    <recommendedName>
        <fullName evidence="11">Peptidase M4 C-terminal domain-containing protein</fullName>
    </recommendedName>
</protein>
<dbReference type="EMBL" id="JH767565">
    <property type="protein sequence ID" value="EON63915.1"/>
    <property type="molecule type" value="Genomic_DNA"/>
</dbReference>
<feature type="domain" description="Peptidase M4" evidence="7">
    <location>
        <begin position="83"/>
        <end position="198"/>
    </location>
</feature>
<dbReference type="OrthoDB" id="5332336at2759"/>
<evidence type="ECO:0000259" key="7">
    <source>
        <dbReference type="Pfam" id="PF01447"/>
    </source>
</evidence>
<evidence type="ECO:0000256" key="4">
    <source>
        <dbReference type="ARBA" id="ARBA00022801"/>
    </source>
</evidence>
<proteinExistence type="inferred from homology"/>
<dbReference type="GO" id="GO:0046872">
    <property type="term" value="F:metal ion binding"/>
    <property type="evidence" value="ECO:0007669"/>
    <property type="project" value="UniProtKB-KW"/>
</dbReference>
<dbReference type="HOGENOM" id="CLU_008590_0_1_1"/>
<dbReference type="InterPro" id="IPR013856">
    <property type="entry name" value="Peptidase_M4_domain"/>
</dbReference>
<dbReference type="InterPro" id="IPR027268">
    <property type="entry name" value="Peptidase_M4/M1_CTD_sf"/>
</dbReference>
<dbReference type="STRING" id="1168221.R7YPR2"/>
<dbReference type="Pfam" id="PF01447">
    <property type="entry name" value="Peptidase_M4"/>
    <property type="match status" value="1"/>
</dbReference>
<dbReference type="GO" id="GO:0006508">
    <property type="term" value="P:proteolysis"/>
    <property type="evidence" value="ECO:0007669"/>
    <property type="project" value="UniProtKB-KW"/>
</dbReference>
<sequence length="379" mass="42154">MSEVKRNFICGFVPPYVLEAIAGSASVPEESRIACRYTLTHASTYADQRHELCTHAHAPAQAQQTEQQTLKPAGGELVAVQRKIYDCKQTANRPGTLARSEGQVRGKDRQVNNCYDGFKITHDFFYKAFGRKSLDNQGMPLVASVHFNPASEPNGYNNAFWDGNKNQMVFGDGDHIAFDYLTDSLDVIAHELSHGFVQYSSPLMYYWQSGALNESCADIFGSMVEQWHMRQTADEADWILGQTLFPVSFTGAALRSLKAGKAYTNDPVLGTDPQPKHMRDIYTEDRDLKGVHINSGIPNHAFYLAAKRLGGYSWEKAGKVWYKTMLSGRIPWECKFAEFAAVTVEVAEQEFPNDASVKDAIRDAWDKVGVVIGSATASL</sequence>
<dbReference type="Gene3D" id="3.10.170.10">
    <property type="match status" value="1"/>
</dbReference>
<evidence type="ECO:0000256" key="3">
    <source>
        <dbReference type="ARBA" id="ARBA00022723"/>
    </source>
</evidence>
<dbReference type="MEROPS" id="M04.025"/>
<dbReference type="PANTHER" id="PTHR43579:SF1">
    <property type="entry name" value="NEUTRAL METALLOPROTEINASE"/>
    <property type="match status" value="1"/>
</dbReference>
<organism evidence="9 10">
    <name type="scientific">Coniosporium apollinis (strain CBS 100218)</name>
    <name type="common">Rock-inhabiting black yeast</name>
    <dbReference type="NCBI Taxonomy" id="1168221"/>
    <lineage>
        <taxon>Eukaryota</taxon>
        <taxon>Fungi</taxon>
        <taxon>Dikarya</taxon>
        <taxon>Ascomycota</taxon>
        <taxon>Pezizomycotina</taxon>
        <taxon>Dothideomycetes</taxon>
        <taxon>Dothideomycetes incertae sedis</taxon>
        <taxon>Coniosporium</taxon>
    </lineage>
</organism>
<evidence type="ECO:0000259" key="8">
    <source>
        <dbReference type="Pfam" id="PF02868"/>
    </source>
</evidence>
<dbReference type="Pfam" id="PF02868">
    <property type="entry name" value="Peptidase_M4_C"/>
    <property type="match status" value="1"/>
</dbReference>
<keyword evidence="5" id="KW-0862">Zinc</keyword>
<evidence type="ECO:0000313" key="9">
    <source>
        <dbReference type="EMBL" id="EON63915.1"/>
    </source>
</evidence>
<dbReference type="SUPFAM" id="SSF55486">
    <property type="entry name" value="Metalloproteases ('zincins'), catalytic domain"/>
    <property type="match status" value="1"/>
</dbReference>
<dbReference type="CDD" id="cd09597">
    <property type="entry name" value="M4_TLP"/>
    <property type="match status" value="1"/>
</dbReference>
<gene>
    <name evidence="9" type="ORF">W97_03143</name>
</gene>
<dbReference type="GO" id="GO:0004222">
    <property type="term" value="F:metalloendopeptidase activity"/>
    <property type="evidence" value="ECO:0007669"/>
    <property type="project" value="InterPro"/>
</dbReference>
<keyword evidence="2" id="KW-0645">Protease</keyword>
<dbReference type="PANTHER" id="PTHR43579">
    <property type="match status" value="1"/>
</dbReference>
<dbReference type="Gene3D" id="1.10.390.10">
    <property type="entry name" value="Neutral Protease Domain 2"/>
    <property type="match status" value="1"/>
</dbReference>
<dbReference type="InterPro" id="IPR001570">
    <property type="entry name" value="Peptidase_M4_C_domain"/>
</dbReference>
<keyword evidence="10" id="KW-1185">Reference proteome</keyword>
<accession>R7YPR2</accession>
<evidence type="ECO:0000313" key="10">
    <source>
        <dbReference type="Proteomes" id="UP000016924"/>
    </source>
</evidence>
<reference evidence="10" key="1">
    <citation type="submission" date="2012-06" db="EMBL/GenBank/DDBJ databases">
        <title>The genome sequence of Coniosporium apollinis CBS 100218.</title>
        <authorList>
            <consortium name="The Broad Institute Genome Sequencing Platform"/>
            <person name="Cuomo C."/>
            <person name="Gorbushina A."/>
            <person name="Noack S."/>
            <person name="Walker B."/>
            <person name="Young S.K."/>
            <person name="Zeng Q."/>
            <person name="Gargeya S."/>
            <person name="Fitzgerald M."/>
            <person name="Haas B."/>
            <person name="Abouelleil A."/>
            <person name="Alvarado L."/>
            <person name="Arachchi H.M."/>
            <person name="Berlin A.M."/>
            <person name="Chapman S.B."/>
            <person name="Goldberg J."/>
            <person name="Griggs A."/>
            <person name="Gujja S."/>
            <person name="Hansen M."/>
            <person name="Howarth C."/>
            <person name="Imamovic A."/>
            <person name="Larimer J."/>
            <person name="McCowan C."/>
            <person name="Montmayeur A."/>
            <person name="Murphy C."/>
            <person name="Neiman D."/>
            <person name="Pearson M."/>
            <person name="Priest M."/>
            <person name="Roberts A."/>
            <person name="Saif S."/>
            <person name="Shea T."/>
            <person name="Sisk P."/>
            <person name="Sykes S."/>
            <person name="Wortman J."/>
            <person name="Nusbaum C."/>
            <person name="Birren B."/>
        </authorList>
    </citation>
    <scope>NUCLEOTIDE SEQUENCE [LARGE SCALE GENOMIC DNA]</scope>
    <source>
        <strain evidence="10">CBS 100218</strain>
    </source>
</reference>
<dbReference type="eggNOG" id="ENOG502SUPZ">
    <property type="taxonomic scope" value="Eukaryota"/>
</dbReference>
<dbReference type="AlphaFoldDB" id="R7YPR2"/>